<accession>A0ABY6MVA5</accession>
<evidence type="ECO:0000313" key="2">
    <source>
        <dbReference type="EMBL" id="UZD55937.1"/>
    </source>
</evidence>
<gene>
    <name evidence="2" type="ORF">OMP39_04985</name>
</gene>
<organism evidence="2 3">
    <name type="scientific">Caldimonas aquatica</name>
    <dbReference type="NCBI Taxonomy" id="376175"/>
    <lineage>
        <taxon>Bacteria</taxon>
        <taxon>Pseudomonadati</taxon>
        <taxon>Pseudomonadota</taxon>
        <taxon>Betaproteobacteria</taxon>
        <taxon>Burkholderiales</taxon>
        <taxon>Sphaerotilaceae</taxon>
        <taxon>Caldimonas</taxon>
    </lineage>
</organism>
<dbReference type="Proteomes" id="UP001163266">
    <property type="component" value="Chromosome"/>
</dbReference>
<proteinExistence type="predicted"/>
<keyword evidence="3" id="KW-1185">Reference proteome</keyword>
<sequence>MQSPYEDAWRRLLEIAARVRADSRATPSARSFAESVLDAYPFDAPHAVAHEERQHARYAQAAARSAASERPEA</sequence>
<dbReference type="EMBL" id="CP110257">
    <property type="protein sequence ID" value="UZD55937.1"/>
    <property type="molecule type" value="Genomic_DNA"/>
</dbReference>
<protein>
    <submittedName>
        <fullName evidence="2">Uncharacterized protein</fullName>
    </submittedName>
</protein>
<feature type="compositionally biased region" description="Low complexity" evidence="1">
    <location>
        <begin position="57"/>
        <end position="66"/>
    </location>
</feature>
<name>A0ABY6MVA5_9BURK</name>
<evidence type="ECO:0000313" key="3">
    <source>
        <dbReference type="Proteomes" id="UP001163266"/>
    </source>
</evidence>
<reference evidence="2" key="1">
    <citation type="submission" date="2022-10" db="EMBL/GenBank/DDBJ databases">
        <title>Complete genome sequence of Schlegelella aquatica LMG 23380.</title>
        <authorList>
            <person name="Musilova J."/>
            <person name="Kourilova X."/>
            <person name="Bezdicek M."/>
            <person name="Hermankova K."/>
            <person name="Obruca S."/>
            <person name="Sedlar K."/>
        </authorList>
    </citation>
    <scope>NUCLEOTIDE SEQUENCE</scope>
    <source>
        <strain evidence="2">LMG 23380</strain>
    </source>
</reference>
<dbReference type="RefSeq" id="WP_264893690.1">
    <property type="nucleotide sequence ID" value="NZ_CP110257.1"/>
</dbReference>
<feature type="region of interest" description="Disordered" evidence="1">
    <location>
        <begin position="51"/>
        <end position="73"/>
    </location>
</feature>
<evidence type="ECO:0000256" key="1">
    <source>
        <dbReference type="SAM" id="MobiDB-lite"/>
    </source>
</evidence>